<dbReference type="AlphaFoldDB" id="A0A9N7Z862"/>
<comment type="caution">
    <text evidence="2">The sequence shown here is derived from an EMBL/GenBank/DDBJ whole genome shotgun (WGS) entry which is preliminary data.</text>
</comment>
<gene>
    <name evidence="2" type="ORF">PLEPLA_LOCUS41115</name>
</gene>
<protein>
    <submittedName>
        <fullName evidence="2">Uncharacterized protein</fullName>
    </submittedName>
</protein>
<reference evidence="2" key="1">
    <citation type="submission" date="2020-03" db="EMBL/GenBank/DDBJ databases">
        <authorList>
            <person name="Weist P."/>
        </authorList>
    </citation>
    <scope>NUCLEOTIDE SEQUENCE</scope>
</reference>
<name>A0A9N7Z862_PLEPL</name>
<dbReference type="EMBL" id="CADEAL010004167">
    <property type="protein sequence ID" value="CAB1453362.1"/>
    <property type="molecule type" value="Genomic_DNA"/>
</dbReference>
<feature type="region of interest" description="Disordered" evidence="1">
    <location>
        <begin position="69"/>
        <end position="88"/>
    </location>
</feature>
<sequence length="236" mass="25735">MVQSDDTFGESARLTMRGALRYADDLSAPPIQSQQGLAPAPPRNLQQYQGPLLEMQIIRDHLLVLDTWGGASHPDPQSSAKTPGQRRTRGLLKGPWTGLCLASALFTRAFPGDGCFVGETVGMSLANVSVINVTLSQQVCLDGGPCRTEGVTNPTLGSRAQNFTHTPAFRGRQREVQETRPWLTHSISGVSAQTNGGSDAAPCLSMQPVRLNGAFRKEKRKKEKKKKKEKKEEKKL</sequence>
<feature type="compositionally biased region" description="Basic residues" evidence="1">
    <location>
        <begin position="217"/>
        <end position="229"/>
    </location>
</feature>
<evidence type="ECO:0000256" key="1">
    <source>
        <dbReference type="SAM" id="MobiDB-lite"/>
    </source>
</evidence>
<organism evidence="2 3">
    <name type="scientific">Pleuronectes platessa</name>
    <name type="common">European plaice</name>
    <dbReference type="NCBI Taxonomy" id="8262"/>
    <lineage>
        <taxon>Eukaryota</taxon>
        <taxon>Metazoa</taxon>
        <taxon>Chordata</taxon>
        <taxon>Craniata</taxon>
        <taxon>Vertebrata</taxon>
        <taxon>Euteleostomi</taxon>
        <taxon>Actinopterygii</taxon>
        <taxon>Neopterygii</taxon>
        <taxon>Teleostei</taxon>
        <taxon>Neoteleostei</taxon>
        <taxon>Acanthomorphata</taxon>
        <taxon>Carangaria</taxon>
        <taxon>Pleuronectiformes</taxon>
        <taxon>Pleuronectoidei</taxon>
        <taxon>Pleuronectidae</taxon>
        <taxon>Pleuronectes</taxon>
    </lineage>
</organism>
<feature type="non-terminal residue" evidence="2">
    <location>
        <position position="1"/>
    </location>
</feature>
<keyword evidence="3" id="KW-1185">Reference proteome</keyword>
<evidence type="ECO:0000313" key="3">
    <source>
        <dbReference type="Proteomes" id="UP001153269"/>
    </source>
</evidence>
<proteinExistence type="predicted"/>
<feature type="region of interest" description="Disordered" evidence="1">
    <location>
        <begin position="194"/>
        <end position="236"/>
    </location>
</feature>
<accession>A0A9N7Z862</accession>
<evidence type="ECO:0000313" key="2">
    <source>
        <dbReference type="EMBL" id="CAB1453362.1"/>
    </source>
</evidence>
<dbReference type="Proteomes" id="UP001153269">
    <property type="component" value="Unassembled WGS sequence"/>
</dbReference>